<feature type="transmembrane region" description="Helical" evidence="1">
    <location>
        <begin position="226"/>
        <end position="244"/>
    </location>
</feature>
<gene>
    <name evidence="2" type="ORF">AWM68_14590</name>
</gene>
<protein>
    <submittedName>
        <fullName evidence="2">Uncharacterized protein</fullName>
    </submittedName>
</protein>
<comment type="caution">
    <text evidence="2">The sequence shown here is derived from an EMBL/GenBank/DDBJ whole genome shotgun (WGS) entry which is preliminary data.</text>
</comment>
<feature type="transmembrane region" description="Helical" evidence="1">
    <location>
        <begin position="154"/>
        <end position="172"/>
    </location>
</feature>
<feature type="transmembrane region" description="Helical" evidence="1">
    <location>
        <begin position="274"/>
        <end position="292"/>
    </location>
</feature>
<feature type="transmembrane region" description="Helical" evidence="1">
    <location>
        <begin position="486"/>
        <end position="507"/>
    </location>
</feature>
<name>A0A163PYE9_9BACL</name>
<organism evidence="2 3">
    <name type="scientific">Fictibacillus phosphorivorans</name>
    <dbReference type="NCBI Taxonomy" id="1221500"/>
    <lineage>
        <taxon>Bacteria</taxon>
        <taxon>Bacillati</taxon>
        <taxon>Bacillota</taxon>
        <taxon>Bacilli</taxon>
        <taxon>Bacillales</taxon>
        <taxon>Fictibacillaceae</taxon>
        <taxon>Fictibacillus</taxon>
    </lineage>
</organism>
<keyword evidence="1" id="KW-1133">Transmembrane helix</keyword>
<feature type="transmembrane region" description="Helical" evidence="1">
    <location>
        <begin position="56"/>
        <end position="74"/>
    </location>
</feature>
<proteinExistence type="predicted"/>
<dbReference type="RefSeq" id="WP_066245545.1">
    <property type="nucleotide sequence ID" value="NZ_LRFC01000038.1"/>
</dbReference>
<dbReference type="OrthoDB" id="1958056at2"/>
<evidence type="ECO:0000313" key="3">
    <source>
        <dbReference type="Proteomes" id="UP000076567"/>
    </source>
</evidence>
<reference evidence="3" key="1">
    <citation type="submission" date="2016-01" db="EMBL/GenBank/DDBJ databases">
        <title>Draft genome of Chromobacterium sp. F49.</title>
        <authorList>
            <person name="Hong K.W."/>
        </authorList>
    </citation>
    <scope>NUCLEOTIDE SEQUENCE [LARGE SCALE GENOMIC DNA]</scope>
    <source>
        <strain evidence="3">P7IIIA</strain>
    </source>
</reference>
<evidence type="ECO:0000256" key="1">
    <source>
        <dbReference type="SAM" id="Phobius"/>
    </source>
</evidence>
<feature type="transmembrane region" description="Helical" evidence="1">
    <location>
        <begin position="413"/>
        <end position="437"/>
    </location>
</feature>
<evidence type="ECO:0000313" key="2">
    <source>
        <dbReference type="EMBL" id="KZE64313.1"/>
    </source>
</evidence>
<sequence>MIKTLIKSHVNMFLSKKLMFVLLIYILYTFYLKNIAIYYQLTYFEFTINALTDHYYILYCMIISFIFLLLNINNPNEECVWIRSGTFFNYFLSKIAAVVVNSILFVFLHILIALLMGFGLDFENKYTFIESNNLFILEKLEAIFSTPLESILPIVGYMIGGLTLLGIFLLFIRHFLKPGYVIGIIVVLYLMMLVGLRSDLDAEVPYLFLNNYVIFHHALAAAEERFYIFIFLGLLYIGFILWFTKKYWCKSFSFQLLDPLSKWNLSILFKKSNLFTIILLLCFIVISIAFTYKDITFKDLLTLVYFGHGTGYLRMLDFLRLIIYNGIPIYLLSIFLEKESLDKSIMVVIRLKKMKNWLFCILKSATLFIVSYICISLTIIILVSAFMGLPFNGYEYMKPFINDNGIGNLDTGYLLLIIISTKFLELLFSFLVIVTLFSLTKTSITGFIVIVSAYLIGLLKIAYLKYSPIGLSSLVRITEVFGEDQSLPYFVSFLILLISNVLLYAVLKSGLYKKSFSKG</sequence>
<feature type="transmembrane region" description="Helical" evidence="1">
    <location>
        <begin position="95"/>
        <end position="118"/>
    </location>
</feature>
<feature type="transmembrane region" description="Helical" evidence="1">
    <location>
        <begin position="357"/>
        <end position="387"/>
    </location>
</feature>
<feature type="transmembrane region" description="Helical" evidence="1">
    <location>
        <begin position="312"/>
        <end position="336"/>
    </location>
</feature>
<dbReference type="EMBL" id="LRFC01000038">
    <property type="protein sequence ID" value="KZE64313.1"/>
    <property type="molecule type" value="Genomic_DNA"/>
</dbReference>
<keyword evidence="3" id="KW-1185">Reference proteome</keyword>
<feature type="transmembrane region" description="Helical" evidence="1">
    <location>
        <begin position="444"/>
        <end position="466"/>
    </location>
</feature>
<feature type="transmembrane region" description="Helical" evidence="1">
    <location>
        <begin position="20"/>
        <end position="41"/>
    </location>
</feature>
<keyword evidence="1" id="KW-0472">Membrane</keyword>
<dbReference type="Proteomes" id="UP000076567">
    <property type="component" value="Unassembled WGS sequence"/>
</dbReference>
<keyword evidence="1" id="KW-0812">Transmembrane</keyword>
<accession>A0A163PYE9</accession>
<dbReference type="AlphaFoldDB" id="A0A163PYE9"/>
<feature type="transmembrane region" description="Helical" evidence="1">
    <location>
        <begin position="179"/>
        <end position="196"/>
    </location>
</feature>